<evidence type="ECO:0000256" key="1">
    <source>
        <dbReference type="SAM" id="SignalP"/>
    </source>
</evidence>
<comment type="caution">
    <text evidence="3">The sequence shown here is derived from an EMBL/GenBank/DDBJ whole genome shotgun (WGS) entry which is preliminary data.</text>
</comment>
<organism evidence="3 4">
    <name type="scientific">Saccharothrix longispora</name>
    <dbReference type="NCBI Taxonomy" id="33920"/>
    <lineage>
        <taxon>Bacteria</taxon>
        <taxon>Bacillati</taxon>
        <taxon>Actinomycetota</taxon>
        <taxon>Actinomycetes</taxon>
        <taxon>Pseudonocardiales</taxon>
        <taxon>Pseudonocardiaceae</taxon>
        <taxon>Saccharothrix</taxon>
    </lineage>
</organism>
<proteinExistence type="predicted"/>
<protein>
    <recommendedName>
        <fullName evidence="2">Peptidase C39-like domain-containing protein</fullName>
    </recommendedName>
</protein>
<feature type="chain" id="PRO_5045331249" description="Peptidase C39-like domain-containing protein" evidence="1">
    <location>
        <begin position="26"/>
        <end position="405"/>
    </location>
</feature>
<dbReference type="InterPro" id="IPR039563">
    <property type="entry name" value="Peptidase_C39_single_dom"/>
</dbReference>
<dbReference type="Proteomes" id="UP001268819">
    <property type="component" value="Unassembled WGS sequence"/>
</dbReference>
<evidence type="ECO:0000313" key="3">
    <source>
        <dbReference type="EMBL" id="MDR6592214.1"/>
    </source>
</evidence>
<gene>
    <name evidence="3" type="ORF">J2S66_000598</name>
</gene>
<accession>A0ABU1PQN5</accession>
<keyword evidence="4" id="KW-1185">Reference proteome</keyword>
<dbReference type="InterPro" id="IPR039564">
    <property type="entry name" value="Peptidase_C39-like"/>
</dbReference>
<feature type="domain" description="Peptidase C39-like" evidence="2">
    <location>
        <begin position="209"/>
        <end position="360"/>
    </location>
</feature>
<sequence length="405" mass="43740">MTASGIRVLLAALALGLAATPVAVAEGARVDYREWRSAQLLVGTHEGTAFASGGLVVRRPVGVLEHGGRAYEYARWTSPRRATGFDATQAVASWNAATPAGTWLQVEFGRVGPGDEGTSWYVMGRWALGDADVARTSVPDEGDEHGHVDVDTFVAERPLRAYRLRVTLYRAAGTTATPLLRMAGAMASAVPDRFEVPASAPGVARGIELPVPRYSQNVHEGHYPEYDGGGEAWCSPTSTTMVVEYHGRGPTEDELSWVDPGHADRVVDHAARHTYDHDYRGAGNWPFNTAYAASFGLRAHVTRLRSLSELESWIARGVPVITSQSFREDELDGAGYGTAGHIMVVVGFTEEGDVIANDPASPSNAAVRRVYDRRQFENIWLRTKRYRADGTVAGGSGGIAYLVTK</sequence>
<name>A0ABU1PQN5_9PSEU</name>
<dbReference type="Pfam" id="PF13529">
    <property type="entry name" value="Peptidase_C39_2"/>
    <property type="match status" value="1"/>
</dbReference>
<keyword evidence="1" id="KW-0732">Signal</keyword>
<feature type="signal peptide" evidence="1">
    <location>
        <begin position="1"/>
        <end position="25"/>
    </location>
</feature>
<dbReference type="RefSeq" id="WP_310303509.1">
    <property type="nucleotide sequence ID" value="NZ_BAAAXB010000001.1"/>
</dbReference>
<dbReference type="CDD" id="cd02549">
    <property type="entry name" value="Peptidase_C39A"/>
    <property type="match status" value="1"/>
</dbReference>
<evidence type="ECO:0000313" key="4">
    <source>
        <dbReference type="Proteomes" id="UP001268819"/>
    </source>
</evidence>
<evidence type="ECO:0000259" key="2">
    <source>
        <dbReference type="Pfam" id="PF13529"/>
    </source>
</evidence>
<reference evidence="3 4" key="1">
    <citation type="submission" date="2023-07" db="EMBL/GenBank/DDBJ databases">
        <title>Sequencing the genomes of 1000 actinobacteria strains.</title>
        <authorList>
            <person name="Klenk H.-P."/>
        </authorList>
    </citation>
    <scope>NUCLEOTIDE SEQUENCE [LARGE SCALE GENOMIC DNA]</scope>
    <source>
        <strain evidence="3 4">DSM 43749</strain>
    </source>
</reference>
<dbReference type="Gene3D" id="3.90.70.10">
    <property type="entry name" value="Cysteine proteinases"/>
    <property type="match status" value="1"/>
</dbReference>
<dbReference type="EMBL" id="JAVDSG010000001">
    <property type="protein sequence ID" value="MDR6592214.1"/>
    <property type="molecule type" value="Genomic_DNA"/>
</dbReference>